<dbReference type="FunFam" id="3.40.50.300:FF:000391">
    <property type="entry name" value="ATP-dependent DNA helicase RecG"/>
    <property type="match status" value="1"/>
</dbReference>
<comment type="function">
    <text evidence="15">Plays a critical role in recombination and DNA repair. Helps process Holliday junction intermediates to mature products by catalyzing branch migration. Has replication fork regression activity, unwinds stalled or blocked replication forks to make a HJ that can be resolved. Has a DNA unwinding activity characteristic of a DNA helicase with 3'-5' polarity.</text>
</comment>
<accession>A0A2Z6DY12</accession>
<evidence type="ECO:0000256" key="6">
    <source>
        <dbReference type="ARBA" id="ARBA00022806"/>
    </source>
</evidence>
<dbReference type="InterPro" id="IPR027417">
    <property type="entry name" value="P-loop_NTPase"/>
</dbReference>
<dbReference type="InterPro" id="IPR047112">
    <property type="entry name" value="RecG/Mfd"/>
</dbReference>
<dbReference type="KEGG" id="htl:HPTL_1008"/>
<keyword evidence="5 15" id="KW-0378">Hydrolase</keyword>
<evidence type="ECO:0000256" key="4">
    <source>
        <dbReference type="ARBA" id="ARBA00022763"/>
    </source>
</evidence>
<reference evidence="18 19" key="1">
    <citation type="submission" date="2018-04" db="EMBL/GenBank/DDBJ databases">
        <title>Complete genome sequence of Hydrogenophilus thermoluteolus TH-1.</title>
        <authorList>
            <person name="Arai H."/>
        </authorList>
    </citation>
    <scope>NUCLEOTIDE SEQUENCE [LARGE SCALE GENOMIC DNA]</scope>
    <source>
        <strain evidence="18 19">TH-1</strain>
    </source>
</reference>
<comment type="catalytic activity">
    <reaction evidence="12 15">
        <text>Couples ATP hydrolysis with the unwinding of duplex DNA by translocating in the 3'-5' direction.</text>
        <dbReference type="EC" id="5.6.2.4"/>
    </reaction>
</comment>
<gene>
    <name evidence="18" type="primary">recG</name>
    <name evidence="18" type="ORF">HPTL_1008</name>
</gene>
<evidence type="ECO:0000256" key="2">
    <source>
        <dbReference type="ARBA" id="ARBA00017846"/>
    </source>
</evidence>
<dbReference type="NCBIfam" id="NF008168">
    <property type="entry name" value="PRK10917.2-2"/>
    <property type="match status" value="1"/>
</dbReference>
<evidence type="ECO:0000256" key="13">
    <source>
        <dbReference type="ARBA" id="ARBA00034808"/>
    </source>
</evidence>
<evidence type="ECO:0000256" key="12">
    <source>
        <dbReference type="ARBA" id="ARBA00034617"/>
    </source>
</evidence>
<dbReference type="InterPro" id="IPR045562">
    <property type="entry name" value="RecG_dom3_C"/>
</dbReference>
<keyword evidence="9 15" id="KW-0233">DNA recombination</keyword>
<comment type="catalytic activity">
    <reaction evidence="14 15">
        <text>ATP + H2O = ADP + phosphate + H(+)</text>
        <dbReference type="Rhea" id="RHEA:13065"/>
        <dbReference type="ChEBI" id="CHEBI:15377"/>
        <dbReference type="ChEBI" id="CHEBI:15378"/>
        <dbReference type="ChEBI" id="CHEBI:30616"/>
        <dbReference type="ChEBI" id="CHEBI:43474"/>
        <dbReference type="ChEBI" id="CHEBI:456216"/>
        <dbReference type="EC" id="5.6.2.4"/>
    </reaction>
</comment>
<dbReference type="EC" id="5.6.2.4" evidence="13 15"/>
<evidence type="ECO:0000259" key="16">
    <source>
        <dbReference type="PROSITE" id="PS51192"/>
    </source>
</evidence>
<comment type="similarity">
    <text evidence="1 15">Belongs to the helicase family. RecG subfamily.</text>
</comment>
<keyword evidence="11" id="KW-0413">Isomerase</keyword>
<feature type="domain" description="Helicase ATP-binding" evidence="16">
    <location>
        <begin position="282"/>
        <end position="444"/>
    </location>
</feature>
<evidence type="ECO:0000256" key="10">
    <source>
        <dbReference type="ARBA" id="ARBA00023204"/>
    </source>
</evidence>
<evidence type="ECO:0000259" key="17">
    <source>
        <dbReference type="PROSITE" id="PS51194"/>
    </source>
</evidence>
<dbReference type="InterPro" id="IPR033454">
    <property type="entry name" value="RecG_wedge"/>
</dbReference>
<dbReference type="GO" id="GO:0003677">
    <property type="term" value="F:DNA binding"/>
    <property type="evidence" value="ECO:0007669"/>
    <property type="project" value="UniProtKB-KW"/>
</dbReference>
<dbReference type="GO" id="GO:0005524">
    <property type="term" value="F:ATP binding"/>
    <property type="evidence" value="ECO:0007669"/>
    <property type="project" value="UniProtKB-KW"/>
</dbReference>
<dbReference type="PANTHER" id="PTHR47964">
    <property type="entry name" value="ATP-DEPENDENT DNA HELICASE HOMOLOG RECG, CHLOROPLASTIC"/>
    <property type="match status" value="1"/>
</dbReference>
<evidence type="ECO:0000256" key="14">
    <source>
        <dbReference type="ARBA" id="ARBA00048988"/>
    </source>
</evidence>
<dbReference type="Pfam" id="PF19833">
    <property type="entry name" value="RecG_dom3_C"/>
    <property type="match status" value="1"/>
</dbReference>
<dbReference type="InterPro" id="IPR014001">
    <property type="entry name" value="Helicase_ATP-bd"/>
</dbReference>
<dbReference type="InterPro" id="IPR001650">
    <property type="entry name" value="Helicase_C-like"/>
</dbReference>
<dbReference type="GO" id="GO:0006281">
    <property type="term" value="P:DNA repair"/>
    <property type="evidence" value="ECO:0007669"/>
    <property type="project" value="UniProtKB-UniRule"/>
</dbReference>
<keyword evidence="10 15" id="KW-0234">DNA repair</keyword>
<dbReference type="PANTHER" id="PTHR47964:SF1">
    <property type="entry name" value="ATP-DEPENDENT DNA HELICASE HOMOLOG RECG, CHLOROPLASTIC"/>
    <property type="match status" value="1"/>
</dbReference>
<evidence type="ECO:0000256" key="5">
    <source>
        <dbReference type="ARBA" id="ARBA00022801"/>
    </source>
</evidence>
<dbReference type="SMART" id="SM00490">
    <property type="entry name" value="HELICc"/>
    <property type="match status" value="1"/>
</dbReference>
<sequence>MSASPPPRSPLEQWAGIGPATVERLARLGIEQPEDFLWLLPLRYEDLTRVTPIAALTAGSEALVEGEIVRVEEHTRGAGAGKQLIVHLADASGTLVGRWFRYYPSTQQKLKAGRRWRWYGEVRWHYFGGVEMIHPRLIDPKTPLPATLTPIYPSVEGLNQPHLRRWVAKALAVVALDEWLDDETRQRWHFPALPNAVRLLHQPPAGLVPEKPEWRAARARLAFDELVAQQASMRRARLARLTCAAPAISGTDADRAERALAARLPFTLTNAQRRVVGEIAHDLALPTPMHRLVLGDVGSGKTVVAALAIARAVGAGFQAALAAPTEILAEQHAQKLAPWFEGVAPVELITASTPARVRQALNERLEQGEPMVVVGTHALFETRTPLPRLALAVIDEQHRFGVRQRARLREKSSAWRPHLLMMSATPIPRTLAMACYADLDLSFLDERPPGRKPVTTTLLPLSRKAELIARVRAWCASGKQVYWVCPLIEENETLALNAAEAVFEELRHAMPEIAIALLHGRMGHDEKQQVMRAFVAGTVSILVATTVIEVGVDVPNASLMVIEHAERFGMAQLHQLRGRVGRGSSESFCVLLYDEPLSAVARERLATLKRESDGFRIAQADLKLRGPGELTGVRQSGVPMMRVADLTRDEALIPAAQALADKLVQTQPELVDRLIARWVPHARWAPHA</sequence>
<evidence type="ECO:0000256" key="9">
    <source>
        <dbReference type="ARBA" id="ARBA00023172"/>
    </source>
</evidence>
<dbReference type="AlphaFoldDB" id="A0A2Z6DY12"/>
<dbReference type="CDD" id="cd04488">
    <property type="entry name" value="RecG_wedge_OBF"/>
    <property type="match status" value="1"/>
</dbReference>
<dbReference type="NCBIfam" id="TIGR00643">
    <property type="entry name" value="recG"/>
    <property type="match status" value="1"/>
</dbReference>
<evidence type="ECO:0000256" key="3">
    <source>
        <dbReference type="ARBA" id="ARBA00022741"/>
    </source>
</evidence>
<dbReference type="NCBIfam" id="NF008163">
    <property type="entry name" value="PRK10917.1-1"/>
    <property type="match status" value="1"/>
</dbReference>
<dbReference type="GO" id="GO:0006310">
    <property type="term" value="P:DNA recombination"/>
    <property type="evidence" value="ECO:0007669"/>
    <property type="project" value="UniProtKB-UniRule"/>
</dbReference>
<proteinExistence type="inferred from homology"/>
<keyword evidence="4 15" id="KW-0227">DNA damage</keyword>
<evidence type="ECO:0000256" key="7">
    <source>
        <dbReference type="ARBA" id="ARBA00022840"/>
    </source>
</evidence>
<dbReference type="Gene3D" id="2.40.50.140">
    <property type="entry name" value="Nucleic acid-binding proteins"/>
    <property type="match status" value="1"/>
</dbReference>
<evidence type="ECO:0000313" key="19">
    <source>
        <dbReference type="Proteomes" id="UP000262004"/>
    </source>
</evidence>
<keyword evidence="6 15" id="KW-0347">Helicase</keyword>
<dbReference type="PROSITE" id="PS51192">
    <property type="entry name" value="HELICASE_ATP_BIND_1"/>
    <property type="match status" value="1"/>
</dbReference>
<dbReference type="Pfam" id="PF00270">
    <property type="entry name" value="DEAD"/>
    <property type="match status" value="1"/>
</dbReference>
<dbReference type="GO" id="GO:0016887">
    <property type="term" value="F:ATP hydrolysis activity"/>
    <property type="evidence" value="ECO:0007669"/>
    <property type="project" value="RHEA"/>
</dbReference>
<keyword evidence="3 15" id="KW-0547">Nucleotide-binding</keyword>
<organism evidence="18 19">
    <name type="scientific">Hydrogenophilus thermoluteolus</name>
    <name type="common">Pseudomonas hydrogenothermophila</name>
    <dbReference type="NCBI Taxonomy" id="297"/>
    <lineage>
        <taxon>Bacteria</taxon>
        <taxon>Pseudomonadati</taxon>
        <taxon>Pseudomonadota</taxon>
        <taxon>Hydrogenophilia</taxon>
        <taxon>Hydrogenophilales</taxon>
        <taxon>Hydrogenophilaceae</taxon>
        <taxon>Hydrogenophilus</taxon>
    </lineage>
</organism>
<protein>
    <recommendedName>
        <fullName evidence="2 15">ATP-dependent DNA helicase RecG</fullName>
        <ecNumber evidence="13 15">5.6.2.4</ecNumber>
    </recommendedName>
</protein>
<dbReference type="SUPFAM" id="SSF50249">
    <property type="entry name" value="Nucleic acid-binding proteins"/>
    <property type="match status" value="1"/>
</dbReference>
<keyword evidence="19" id="KW-1185">Reference proteome</keyword>
<dbReference type="Proteomes" id="UP000262004">
    <property type="component" value="Chromosome"/>
</dbReference>
<dbReference type="Pfam" id="PF00271">
    <property type="entry name" value="Helicase_C"/>
    <property type="match status" value="1"/>
</dbReference>
<dbReference type="InterPro" id="IPR012340">
    <property type="entry name" value="NA-bd_OB-fold"/>
</dbReference>
<dbReference type="SMART" id="SM00487">
    <property type="entry name" value="DEXDc"/>
    <property type="match status" value="1"/>
</dbReference>
<dbReference type="RefSeq" id="WP_119335024.1">
    <property type="nucleotide sequence ID" value="NZ_AP018558.1"/>
</dbReference>
<dbReference type="InterPro" id="IPR004609">
    <property type="entry name" value="ATP-dep_DNA_helicase_RecG"/>
</dbReference>
<keyword evidence="8" id="KW-0238">DNA-binding</keyword>
<keyword evidence="7 15" id="KW-0067">ATP-binding</keyword>
<evidence type="ECO:0000256" key="11">
    <source>
        <dbReference type="ARBA" id="ARBA00023235"/>
    </source>
</evidence>
<feature type="domain" description="Helicase C-terminal" evidence="17">
    <location>
        <begin position="477"/>
        <end position="623"/>
    </location>
</feature>
<evidence type="ECO:0000256" key="1">
    <source>
        <dbReference type="ARBA" id="ARBA00007504"/>
    </source>
</evidence>
<dbReference type="InterPro" id="IPR011545">
    <property type="entry name" value="DEAD/DEAH_box_helicase_dom"/>
</dbReference>
<dbReference type="SUPFAM" id="SSF52540">
    <property type="entry name" value="P-loop containing nucleoside triphosphate hydrolases"/>
    <property type="match status" value="2"/>
</dbReference>
<evidence type="ECO:0000313" key="18">
    <source>
        <dbReference type="EMBL" id="BBD77272.1"/>
    </source>
</evidence>
<dbReference type="GO" id="GO:0043138">
    <property type="term" value="F:3'-5' DNA helicase activity"/>
    <property type="evidence" value="ECO:0007669"/>
    <property type="project" value="UniProtKB-EC"/>
</dbReference>
<evidence type="ECO:0000256" key="15">
    <source>
        <dbReference type="RuleBase" id="RU363016"/>
    </source>
</evidence>
<dbReference type="Gene3D" id="3.40.50.300">
    <property type="entry name" value="P-loop containing nucleotide triphosphate hydrolases"/>
    <property type="match status" value="2"/>
</dbReference>
<dbReference type="EMBL" id="AP018558">
    <property type="protein sequence ID" value="BBD77272.1"/>
    <property type="molecule type" value="Genomic_DNA"/>
</dbReference>
<evidence type="ECO:0000256" key="8">
    <source>
        <dbReference type="ARBA" id="ARBA00023125"/>
    </source>
</evidence>
<name>A0A2Z6DY12_HYDTE</name>
<dbReference type="PROSITE" id="PS51194">
    <property type="entry name" value="HELICASE_CTER"/>
    <property type="match status" value="1"/>
</dbReference>
<dbReference type="OrthoDB" id="5287035at2"/>
<dbReference type="Pfam" id="PF17191">
    <property type="entry name" value="RecG_wedge"/>
    <property type="match status" value="1"/>
</dbReference>